<reference evidence="2 3" key="1">
    <citation type="submission" date="2015-07" db="EMBL/GenBank/DDBJ databases">
        <title>Genome analysis of myxobacterium Chondromyces crocatus Cm c5 reveals a high potential for natural compound synthesis and the genetic basis for the loss of fruiting body formation.</title>
        <authorList>
            <person name="Zaburannyi N."/>
            <person name="Bunk B."/>
            <person name="Maier J."/>
            <person name="Overmann J."/>
            <person name="Mueller R."/>
        </authorList>
    </citation>
    <scope>NUCLEOTIDE SEQUENCE [LARGE SCALE GENOMIC DNA]</scope>
    <source>
        <strain evidence="2 3">Cm c5</strain>
    </source>
</reference>
<protein>
    <recommendedName>
        <fullName evidence="4">Lipoprotein</fullName>
    </recommendedName>
</protein>
<feature type="signal peptide" evidence="1">
    <location>
        <begin position="1"/>
        <end position="21"/>
    </location>
</feature>
<evidence type="ECO:0000313" key="3">
    <source>
        <dbReference type="Proteomes" id="UP000067626"/>
    </source>
</evidence>
<evidence type="ECO:0000313" key="2">
    <source>
        <dbReference type="EMBL" id="AKT38205.1"/>
    </source>
</evidence>
<accession>A0A0K1EBG8</accession>
<keyword evidence="3" id="KW-1185">Reference proteome</keyword>
<dbReference type="EMBL" id="CP012159">
    <property type="protein sequence ID" value="AKT38205.1"/>
    <property type="molecule type" value="Genomic_DNA"/>
</dbReference>
<evidence type="ECO:0008006" key="4">
    <source>
        <dbReference type="Google" id="ProtNLM"/>
    </source>
</evidence>
<name>A0A0K1EBG8_CHOCO</name>
<organism evidence="2 3">
    <name type="scientific">Chondromyces crocatus</name>
    <dbReference type="NCBI Taxonomy" id="52"/>
    <lineage>
        <taxon>Bacteria</taxon>
        <taxon>Pseudomonadati</taxon>
        <taxon>Myxococcota</taxon>
        <taxon>Polyangia</taxon>
        <taxon>Polyangiales</taxon>
        <taxon>Polyangiaceae</taxon>
        <taxon>Chondromyces</taxon>
    </lineage>
</organism>
<gene>
    <name evidence="2" type="ORF">CMC5_023480</name>
</gene>
<dbReference type="PROSITE" id="PS51257">
    <property type="entry name" value="PROKAR_LIPOPROTEIN"/>
    <property type="match status" value="1"/>
</dbReference>
<evidence type="ECO:0000256" key="1">
    <source>
        <dbReference type="SAM" id="SignalP"/>
    </source>
</evidence>
<dbReference type="AlphaFoldDB" id="A0A0K1EBG8"/>
<proteinExistence type="predicted"/>
<dbReference type="Proteomes" id="UP000067626">
    <property type="component" value="Chromosome"/>
</dbReference>
<keyword evidence="1" id="KW-0732">Signal</keyword>
<feature type="chain" id="PRO_5005459171" description="Lipoprotein" evidence="1">
    <location>
        <begin position="22"/>
        <end position="124"/>
    </location>
</feature>
<sequence length="124" mass="13361">MKFTVTSLLGLMLVSTMAACAPVEDEAYVGDEVDATEEAQEVQGENVDALAVADVGDEEQDARAPGEQDSSAIYAYCFNGWTAYNDCHAYGQAGRSQGRWSGYSCNYGNIYGGTCYGGYALYIW</sequence>
<dbReference type="KEGG" id="ccro:CMC5_023480"/>